<gene>
    <name evidence="3" type="ORF">KMW28_12815</name>
</gene>
<proteinExistence type="predicted"/>
<name>A0AAX1MZ25_9BACT</name>
<dbReference type="EMBL" id="CP076132">
    <property type="protein sequence ID" value="QWG00534.1"/>
    <property type="molecule type" value="Genomic_DNA"/>
</dbReference>
<evidence type="ECO:0000313" key="3">
    <source>
        <dbReference type="EMBL" id="QWG00534.1"/>
    </source>
</evidence>
<keyword evidence="4" id="KW-1185">Reference proteome</keyword>
<evidence type="ECO:0000313" key="4">
    <source>
        <dbReference type="Proteomes" id="UP000678679"/>
    </source>
</evidence>
<reference evidence="3 4" key="1">
    <citation type="submission" date="2021-05" db="EMBL/GenBank/DDBJ databases">
        <title>Comparative genomic studies on the polysaccharide-degrading batcterial strains of the Flammeovirga genus.</title>
        <authorList>
            <person name="Zewei F."/>
            <person name="Zheng Z."/>
            <person name="Yu L."/>
            <person name="Ruyue G."/>
            <person name="Yanhong M."/>
            <person name="Yuanyuan C."/>
            <person name="Jingyan G."/>
            <person name="Wenjun H."/>
        </authorList>
    </citation>
    <scope>NUCLEOTIDE SEQUENCE [LARGE SCALE GENOMIC DNA]</scope>
    <source>
        <strain evidence="3 4">NBRC:100898</strain>
    </source>
</reference>
<sequence>MLQRYLQPKNRCILCFIFITCIFLFGKVEAQNLDDHQWKHRLLVIKTNTEGQDLYTQQIEEFEGEENEFEERKIKVFYVVNSSYSLSADEKASIDWEHPLLFDKRMDFEVVLIGLDGGVKLRESTFLSKKDLYDKIDSMPMRRTELRDKNVH</sequence>
<evidence type="ECO:0000259" key="2">
    <source>
        <dbReference type="Pfam" id="PF13778"/>
    </source>
</evidence>
<keyword evidence="1" id="KW-0732">Signal</keyword>
<feature type="domain" description="DUF4174" evidence="2">
    <location>
        <begin position="32"/>
        <end position="145"/>
    </location>
</feature>
<accession>A0AAX1MZ25</accession>
<dbReference type="KEGG" id="fya:KMW28_12815"/>
<evidence type="ECO:0000256" key="1">
    <source>
        <dbReference type="ARBA" id="ARBA00022729"/>
    </source>
</evidence>
<dbReference type="Pfam" id="PF13778">
    <property type="entry name" value="DUF4174"/>
    <property type="match status" value="1"/>
</dbReference>
<protein>
    <submittedName>
        <fullName evidence="3">DUF4174 domain-containing protein</fullName>
    </submittedName>
</protein>
<dbReference type="AlphaFoldDB" id="A0AAX1MZ25"/>
<organism evidence="3 4">
    <name type="scientific">Flammeovirga yaeyamensis</name>
    <dbReference type="NCBI Taxonomy" id="367791"/>
    <lineage>
        <taxon>Bacteria</taxon>
        <taxon>Pseudomonadati</taxon>
        <taxon>Bacteroidota</taxon>
        <taxon>Cytophagia</taxon>
        <taxon>Cytophagales</taxon>
        <taxon>Flammeovirgaceae</taxon>
        <taxon>Flammeovirga</taxon>
    </lineage>
</organism>
<dbReference type="InterPro" id="IPR025232">
    <property type="entry name" value="DUF4174"/>
</dbReference>
<dbReference type="Proteomes" id="UP000678679">
    <property type="component" value="Chromosome 1"/>
</dbReference>
<dbReference type="RefSeq" id="WP_169663073.1">
    <property type="nucleotide sequence ID" value="NZ_CP076132.1"/>
</dbReference>